<keyword evidence="3" id="KW-1185">Reference proteome</keyword>
<evidence type="ECO:0000313" key="3">
    <source>
        <dbReference type="Proteomes" id="UP000012960"/>
    </source>
</evidence>
<evidence type="ECO:0000313" key="1">
    <source>
        <dbReference type="EMBL" id="CAG1831968.1"/>
    </source>
</evidence>
<protein>
    <submittedName>
        <fullName evidence="1">(wild Malaysian banana) hypothetical protein</fullName>
    </submittedName>
</protein>
<dbReference type="EMBL" id="HG996472">
    <property type="protein sequence ID" value="CAG1831968.1"/>
    <property type="molecule type" value="Genomic_DNA"/>
</dbReference>
<proteinExistence type="predicted"/>
<reference evidence="1" key="1">
    <citation type="submission" date="2021-03" db="EMBL/GenBank/DDBJ databases">
        <authorList>
            <consortium name="Genoscope - CEA"/>
            <person name="William W."/>
        </authorList>
    </citation>
    <scope>NUCLEOTIDE SEQUENCE</scope>
    <source>
        <strain evidence="1">Doubled-haploid Pahang</strain>
    </source>
</reference>
<dbReference type="InParanoid" id="A0A804K7W1"/>
<reference evidence="2" key="2">
    <citation type="submission" date="2021-05" db="UniProtKB">
        <authorList>
            <consortium name="EnsemblPlants"/>
        </authorList>
    </citation>
    <scope>IDENTIFICATION</scope>
    <source>
        <strain evidence="2">subsp. malaccensis</strain>
    </source>
</reference>
<organism evidence="2 3">
    <name type="scientific">Musa acuminata subsp. malaccensis</name>
    <name type="common">Wild banana</name>
    <name type="synonym">Musa malaccensis</name>
    <dbReference type="NCBI Taxonomy" id="214687"/>
    <lineage>
        <taxon>Eukaryota</taxon>
        <taxon>Viridiplantae</taxon>
        <taxon>Streptophyta</taxon>
        <taxon>Embryophyta</taxon>
        <taxon>Tracheophyta</taxon>
        <taxon>Spermatophyta</taxon>
        <taxon>Magnoliopsida</taxon>
        <taxon>Liliopsida</taxon>
        <taxon>Zingiberales</taxon>
        <taxon>Musaceae</taxon>
        <taxon>Musa</taxon>
    </lineage>
</organism>
<sequence length="66" mass="6959">MGNSTHLLHRLPPDLVPGKLVGDEADALNLGGSCEADDADEGIGVLLALFRAPSPLMSCRYVQVKN</sequence>
<dbReference type="Gramene" id="Ma08_t17930.1">
    <property type="protein sequence ID" value="Ma08_p17930.1"/>
    <property type="gene ID" value="Ma08_g17930"/>
</dbReference>
<dbReference type="EnsemblPlants" id="Ma08_t17930.1">
    <property type="protein sequence ID" value="Ma08_p17930.1"/>
    <property type="gene ID" value="Ma08_g17930"/>
</dbReference>
<accession>A0A804K7W1</accession>
<evidence type="ECO:0000313" key="2">
    <source>
        <dbReference type="EnsemblPlants" id="Ma08_p17930.1"/>
    </source>
</evidence>
<dbReference type="AlphaFoldDB" id="A0A804K7W1"/>
<name>A0A804K7W1_MUSAM</name>
<gene>
    <name evidence="1" type="ORF">GSMUA_99700.1</name>
</gene>
<dbReference type="Proteomes" id="UP000012960">
    <property type="component" value="Unplaced"/>
</dbReference>